<proteinExistence type="predicted"/>
<dbReference type="InterPro" id="IPR025906">
    <property type="entry name" value="YjfB_motility"/>
</dbReference>
<evidence type="ECO:0000313" key="2">
    <source>
        <dbReference type="EMBL" id="XBJ29417.1"/>
    </source>
</evidence>
<protein>
    <submittedName>
        <fullName evidence="2">YjfB family protein</fullName>
    </submittedName>
</protein>
<feature type="region of interest" description="Disordered" evidence="1">
    <location>
        <begin position="39"/>
        <end position="62"/>
    </location>
</feature>
<dbReference type="AlphaFoldDB" id="A0AAU7E9Q7"/>
<dbReference type="RefSeq" id="WP_134238324.1">
    <property type="nucleotide sequence ID" value="NZ_CP155620.1"/>
</dbReference>
<name>A0AAU7E9Q7_9BACT</name>
<dbReference type="Pfam" id="PF14070">
    <property type="entry name" value="YjfB_motility"/>
    <property type="match status" value="1"/>
</dbReference>
<dbReference type="EMBL" id="CP155620">
    <property type="protein sequence ID" value="XBJ29417.1"/>
    <property type="molecule type" value="Genomic_DNA"/>
</dbReference>
<organism evidence="2">
    <name type="scientific">Campylobacter sp. CCS1377</name>
    <dbReference type="NCBI Taxonomy" id="3158229"/>
    <lineage>
        <taxon>Bacteria</taxon>
        <taxon>Pseudomonadati</taxon>
        <taxon>Campylobacterota</taxon>
        <taxon>Epsilonproteobacteria</taxon>
        <taxon>Campylobacterales</taxon>
        <taxon>Campylobacteraceae</taxon>
        <taxon>Campylobacter</taxon>
    </lineage>
</organism>
<accession>A0AAU7E9Q7</accession>
<evidence type="ECO:0000256" key="1">
    <source>
        <dbReference type="SAM" id="MobiDB-lite"/>
    </source>
</evidence>
<reference evidence="2" key="1">
    <citation type="submission" date="2024-05" db="EMBL/GenBank/DDBJ databases">
        <title>Campylobacter coli isolated from environmental waters in Slovenia.</title>
        <authorList>
            <person name="Zautner A.E."/>
            <person name="Bunk B."/>
            <person name="Riedel T."/>
            <person name="Sproeer C."/>
        </authorList>
    </citation>
    <scope>NUCLEOTIDE SEQUENCE</scope>
    <source>
        <strain evidence="2">CCS1377</strain>
    </source>
</reference>
<feature type="compositionally biased region" description="Low complexity" evidence="1">
    <location>
        <begin position="41"/>
        <end position="55"/>
    </location>
</feature>
<gene>
    <name evidence="2" type="ORF">AAH949_00850</name>
</gene>
<sequence>MIPDMSNASLMVAVNTSVFKKAMDANEAAMAQLLEGLTSGTNTSSTPAVSSSANSGGIDIYA</sequence>